<comment type="caution">
    <text evidence="2">The sequence shown here is derived from an EMBL/GenBank/DDBJ whole genome shotgun (WGS) entry which is preliminary data.</text>
</comment>
<evidence type="ECO:0000256" key="1">
    <source>
        <dbReference type="SAM" id="SignalP"/>
    </source>
</evidence>
<keyword evidence="1" id="KW-0732">Signal</keyword>
<evidence type="ECO:0000313" key="2">
    <source>
        <dbReference type="EMBL" id="TNV71913.1"/>
    </source>
</evidence>
<dbReference type="Proteomes" id="UP000785679">
    <property type="component" value="Unassembled WGS sequence"/>
</dbReference>
<evidence type="ECO:0000313" key="3">
    <source>
        <dbReference type="Proteomes" id="UP000785679"/>
    </source>
</evidence>
<keyword evidence="3" id="KW-1185">Reference proteome</keyword>
<dbReference type="EMBL" id="RRYP01025886">
    <property type="protein sequence ID" value="TNV71913.1"/>
    <property type="molecule type" value="Genomic_DNA"/>
</dbReference>
<organism evidence="2 3">
    <name type="scientific">Halteria grandinella</name>
    <dbReference type="NCBI Taxonomy" id="5974"/>
    <lineage>
        <taxon>Eukaryota</taxon>
        <taxon>Sar</taxon>
        <taxon>Alveolata</taxon>
        <taxon>Ciliophora</taxon>
        <taxon>Intramacronucleata</taxon>
        <taxon>Spirotrichea</taxon>
        <taxon>Stichotrichia</taxon>
        <taxon>Sporadotrichida</taxon>
        <taxon>Halteriidae</taxon>
        <taxon>Halteria</taxon>
    </lineage>
</organism>
<proteinExistence type="predicted"/>
<feature type="signal peptide" evidence="1">
    <location>
        <begin position="1"/>
        <end position="18"/>
    </location>
</feature>
<name>A0A8J8SVH0_HALGN</name>
<evidence type="ECO:0008006" key="4">
    <source>
        <dbReference type="Google" id="ProtNLM"/>
    </source>
</evidence>
<gene>
    <name evidence="2" type="ORF">FGO68_gene5158</name>
</gene>
<sequence>MISLVQVIILSFISLSSTFMPTLPLSEQTIDMVISEHLQLIPALSQYFQQSWDPPLTIYNIRLWQLCIKSKNIRLLRAISFCK</sequence>
<protein>
    <recommendedName>
        <fullName evidence="4">Secreted protein</fullName>
    </recommendedName>
</protein>
<dbReference type="AlphaFoldDB" id="A0A8J8SVH0"/>
<reference evidence="2" key="1">
    <citation type="submission" date="2019-06" db="EMBL/GenBank/DDBJ databases">
        <authorList>
            <person name="Zheng W."/>
        </authorList>
    </citation>
    <scope>NUCLEOTIDE SEQUENCE</scope>
    <source>
        <strain evidence="2">QDHG01</strain>
    </source>
</reference>
<feature type="chain" id="PRO_5035151658" description="Secreted protein" evidence="1">
    <location>
        <begin position="19"/>
        <end position="83"/>
    </location>
</feature>
<accession>A0A8J8SVH0</accession>